<comment type="caution">
    <text evidence="4">The sequence shown here is derived from an EMBL/GenBank/DDBJ whole genome shotgun (WGS) entry which is preliminary data.</text>
</comment>
<dbReference type="InterPro" id="IPR002110">
    <property type="entry name" value="Ankyrin_rpt"/>
</dbReference>
<gene>
    <name evidence="4" type="ORF">PG994_007943</name>
</gene>
<protein>
    <recommendedName>
        <fullName evidence="6">Ankyrin repeat domain-containing protein</fullName>
    </recommendedName>
</protein>
<keyword evidence="1" id="KW-0677">Repeat</keyword>
<dbReference type="SUPFAM" id="SSF48403">
    <property type="entry name" value="Ankyrin repeat"/>
    <property type="match status" value="1"/>
</dbReference>
<sequence>MPNSAKATLSKADQAGNTALHEAAVGGSTIAQLEELLQAGVDVNQPNSAGRLPLHTVCSVGYYDPELPTYLSEQGKWIMERTKDVDACDKNTIRPLHLASMMSEYLVQGLLAAGADPAGATSEGLTPLHLAARARQSNITGILLEALAKAGIISQHVDARDDLGRAPLHYACRSGRSETVGLLLAAGAAPTAQDEQGMTPLEACTEFEEE</sequence>
<accession>A0ABR1URM0</accession>
<dbReference type="PANTHER" id="PTHR24180">
    <property type="entry name" value="CYCLIN-DEPENDENT KINASE INHIBITOR 2C-RELATED"/>
    <property type="match status" value="1"/>
</dbReference>
<evidence type="ECO:0000313" key="5">
    <source>
        <dbReference type="Proteomes" id="UP001480595"/>
    </source>
</evidence>
<dbReference type="Pfam" id="PF00023">
    <property type="entry name" value="Ank"/>
    <property type="match status" value="1"/>
</dbReference>
<dbReference type="InterPro" id="IPR051637">
    <property type="entry name" value="Ank_repeat_dom-contain_49"/>
</dbReference>
<feature type="repeat" description="ANK" evidence="3">
    <location>
        <begin position="163"/>
        <end position="195"/>
    </location>
</feature>
<dbReference type="Gene3D" id="1.25.40.20">
    <property type="entry name" value="Ankyrin repeat-containing domain"/>
    <property type="match status" value="2"/>
</dbReference>
<evidence type="ECO:0000313" key="4">
    <source>
        <dbReference type="EMBL" id="KAK8061577.1"/>
    </source>
</evidence>
<keyword evidence="2 3" id="KW-0040">ANK repeat</keyword>
<dbReference type="RefSeq" id="XP_066714839.1">
    <property type="nucleotide sequence ID" value="XM_066859352.1"/>
</dbReference>
<dbReference type="SMART" id="SM00248">
    <property type="entry name" value="ANK"/>
    <property type="match status" value="4"/>
</dbReference>
<proteinExistence type="predicted"/>
<name>A0ABR1URM0_9PEZI</name>
<feature type="repeat" description="ANK" evidence="3">
    <location>
        <begin position="123"/>
        <end position="155"/>
    </location>
</feature>
<dbReference type="InterPro" id="IPR036770">
    <property type="entry name" value="Ankyrin_rpt-contain_sf"/>
</dbReference>
<evidence type="ECO:0000256" key="1">
    <source>
        <dbReference type="ARBA" id="ARBA00022737"/>
    </source>
</evidence>
<organism evidence="4 5">
    <name type="scientific">Apiospora phragmitis</name>
    <dbReference type="NCBI Taxonomy" id="2905665"/>
    <lineage>
        <taxon>Eukaryota</taxon>
        <taxon>Fungi</taxon>
        <taxon>Dikarya</taxon>
        <taxon>Ascomycota</taxon>
        <taxon>Pezizomycotina</taxon>
        <taxon>Sordariomycetes</taxon>
        <taxon>Xylariomycetidae</taxon>
        <taxon>Amphisphaeriales</taxon>
        <taxon>Apiosporaceae</taxon>
        <taxon>Apiospora</taxon>
    </lineage>
</organism>
<keyword evidence="5" id="KW-1185">Reference proteome</keyword>
<dbReference type="Pfam" id="PF12796">
    <property type="entry name" value="Ank_2"/>
    <property type="match status" value="2"/>
</dbReference>
<dbReference type="PROSITE" id="PS50088">
    <property type="entry name" value="ANK_REPEAT"/>
    <property type="match status" value="3"/>
</dbReference>
<evidence type="ECO:0000256" key="3">
    <source>
        <dbReference type="PROSITE-ProRule" id="PRU00023"/>
    </source>
</evidence>
<evidence type="ECO:0000256" key="2">
    <source>
        <dbReference type="ARBA" id="ARBA00023043"/>
    </source>
</evidence>
<dbReference type="Proteomes" id="UP001480595">
    <property type="component" value="Unassembled WGS sequence"/>
</dbReference>
<dbReference type="EMBL" id="JAQQWL010000008">
    <property type="protein sequence ID" value="KAK8061577.1"/>
    <property type="molecule type" value="Genomic_DNA"/>
</dbReference>
<dbReference type="GeneID" id="92092415"/>
<feature type="repeat" description="ANK" evidence="3">
    <location>
        <begin position="15"/>
        <end position="48"/>
    </location>
</feature>
<evidence type="ECO:0008006" key="6">
    <source>
        <dbReference type="Google" id="ProtNLM"/>
    </source>
</evidence>
<dbReference type="PANTHER" id="PTHR24180:SF45">
    <property type="entry name" value="POLY [ADP-RIBOSE] POLYMERASE TANKYRASE"/>
    <property type="match status" value="1"/>
</dbReference>
<dbReference type="PROSITE" id="PS50297">
    <property type="entry name" value="ANK_REP_REGION"/>
    <property type="match status" value="3"/>
</dbReference>
<reference evidence="4 5" key="1">
    <citation type="submission" date="2023-01" db="EMBL/GenBank/DDBJ databases">
        <title>Analysis of 21 Apiospora genomes using comparative genomics revels a genus with tremendous synthesis potential of carbohydrate active enzymes and secondary metabolites.</title>
        <authorList>
            <person name="Sorensen T."/>
        </authorList>
    </citation>
    <scope>NUCLEOTIDE SEQUENCE [LARGE SCALE GENOMIC DNA]</scope>
    <source>
        <strain evidence="4 5">CBS 135458</strain>
    </source>
</reference>